<evidence type="ECO:0000256" key="5">
    <source>
        <dbReference type="ARBA" id="ARBA00023133"/>
    </source>
</evidence>
<feature type="active site" description="Schiff-base intermediate with substrate" evidence="10">
    <location>
        <position position="260"/>
    </location>
</feature>
<reference evidence="15 17" key="2">
    <citation type="submission" date="2018-03" db="EMBL/GenBank/DDBJ databases">
        <authorList>
            <person name="Fogelqvist J."/>
        </authorList>
    </citation>
    <scope>NUCLEOTIDE SEQUENCE [LARGE SCALE GENOMIC DNA]</scope>
</reference>
<feature type="binding site" evidence="11">
    <location>
        <position position="325"/>
    </location>
    <ligand>
        <name>5-aminolevulinate</name>
        <dbReference type="ChEBI" id="CHEBI:356416"/>
        <label>2</label>
    </ligand>
</feature>
<evidence type="ECO:0000256" key="10">
    <source>
        <dbReference type="PIRSR" id="PIRSR001415-1"/>
    </source>
</evidence>
<keyword evidence="15" id="KW-0496">Mitochondrion</keyword>
<evidence type="ECO:0000313" key="16">
    <source>
        <dbReference type="Proteomes" id="UP000039324"/>
    </source>
</evidence>
<dbReference type="PIRSF" id="PIRSF001415">
    <property type="entry name" value="Porphbilin_synth"/>
    <property type="match status" value="1"/>
</dbReference>
<feature type="active site" description="Schiff-base intermediate with substrate" evidence="10">
    <location>
        <position position="207"/>
    </location>
</feature>
<dbReference type="EMBL" id="CDSF01000118">
    <property type="protein sequence ID" value="CEP01800.1"/>
    <property type="molecule type" value="Genomic_DNA"/>
</dbReference>
<protein>
    <recommendedName>
        <fullName evidence="4 12">Delta-aminolevulinic acid dehydratase</fullName>
        <ecNumber evidence="3 12">4.2.1.24</ecNumber>
    </recommendedName>
</protein>
<dbReference type="SUPFAM" id="SSF51569">
    <property type="entry name" value="Aldolase"/>
    <property type="match status" value="1"/>
</dbReference>
<dbReference type="GO" id="GO:0004655">
    <property type="term" value="F:porphobilinogen synthase activity"/>
    <property type="evidence" value="ECO:0007669"/>
    <property type="project" value="UniProtKB-EC"/>
</dbReference>
<comment type="similarity">
    <text evidence="2 13">Belongs to the ALAD family.</text>
</comment>
<dbReference type="Proteomes" id="UP000039324">
    <property type="component" value="Unassembled WGS sequence"/>
</dbReference>
<accession>A0A0G4J2M3</accession>
<comment type="subunit">
    <text evidence="12">Homooctamer.</text>
</comment>
<dbReference type="STRING" id="37360.A0A0G4J2M3"/>
<evidence type="ECO:0000256" key="6">
    <source>
        <dbReference type="ARBA" id="ARBA00023239"/>
    </source>
</evidence>
<evidence type="ECO:0000313" key="17">
    <source>
        <dbReference type="Proteomes" id="UP000290189"/>
    </source>
</evidence>
<dbReference type="FunFam" id="3.20.20.70:FF:000019">
    <property type="entry name" value="Delta-aminolevulinic acid dehydratase"/>
    <property type="match status" value="1"/>
</dbReference>
<dbReference type="AlphaFoldDB" id="A0A0G4J2M3"/>
<dbReference type="EMBL" id="OVEO01000009">
    <property type="protein sequence ID" value="SPQ98423.1"/>
    <property type="molecule type" value="Genomic_DNA"/>
</dbReference>
<geneLocation type="mitochondrion" evidence="15"/>
<dbReference type="Gene3D" id="3.20.20.70">
    <property type="entry name" value="Aldolase class I"/>
    <property type="match status" value="1"/>
</dbReference>
<keyword evidence="7 12" id="KW-0627">Porphyrin biosynthesis</keyword>
<dbReference type="OrthoDB" id="1530at2759"/>
<reference evidence="14 16" key="1">
    <citation type="submission" date="2015-02" db="EMBL/GenBank/DDBJ databases">
        <authorList>
            <person name="Chooi Y.-H."/>
        </authorList>
    </citation>
    <scope>NUCLEOTIDE SEQUENCE [LARGE SCALE GENOMIC DNA]</scope>
    <source>
        <strain evidence="14">E3</strain>
    </source>
</reference>
<evidence type="ECO:0000256" key="3">
    <source>
        <dbReference type="ARBA" id="ARBA00012053"/>
    </source>
</evidence>
<dbReference type="GO" id="GO:0008270">
    <property type="term" value="F:zinc ion binding"/>
    <property type="evidence" value="ECO:0007669"/>
    <property type="project" value="TreeGrafter"/>
</dbReference>
<feature type="binding site" evidence="11">
    <location>
        <position position="229"/>
    </location>
    <ligand>
        <name>5-aminolevulinate</name>
        <dbReference type="ChEBI" id="CHEBI:356416"/>
        <label>1</label>
    </ligand>
</feature>
<dbReference type="PANTHER" id="PTHR11458:SF0">
    <property type="entry name" value="DELTA-AMINOLEVULINIC ACID DEHYDRATASE"/>
    <property type="match status" value="1"/>
</dbReference>
<dbReference type="EC" id="4.2.1.24" evidence="3 12"/>
<dbReference type="PANTHER" id="PTHR11458">
    <property type="entry name" value="DELTA-AMINOLEVULINIC ACID DEHYDRATASE"/>
    <property type="match status" value="1"/>
</dbReference>
<comment type="pathway">
    <text evidence="1">Porphyrin-containing compound metabolism; protoporphyrin-IX biosynthesis; coproporphyrinogen-III from 5-aminolevulinate: step 1/4.</text>
</comment>
<evidence type="ECO:0000313" key="14">
    <source>
        <dbReference type="EMBL" id="CEP01800.1"/>
    </source>
</evidence>
<dbReference type="GO" id="GO:0005829">
    <property type="term" value="C:cytosol"/>
    <property type="evidence" value="ECO:0007669"/>
    <property type="project" value="TreeGrafter"/>
</dbReference>
<dbReference type="PROSITE" id="PS00169">
    <property type="entry name" value="D_ALA_DEHYDRATASE"/>
    <property type="match status" value="1"/>
</dbReference>
<evidence type="ECO:0000256" key="9">
    <source>
        <dbReference type="ARBA" id="ARBA00047651"/>
    </source>
</evidence>
<feature type="binding site" evidence="11">
    <location>
        <position position="286"/>
    </location>
    <ligand>
        <name>5-aminolevulinate</name>
        <dbReference type="ChEBI" id="CHEBI:356416"/>
        <label>2</label>
    </ligand>
</feature>
<dbReference type="NCBIfam" id="NF006762">
    <property type="entry name" value="PRK09283.1"/>
    <property type="match status" value="1"/>
</dbReference>
<comment type="function">
    <text evidence="8">Catalyzes an early step in the biosynthesis of tetrapyrroles. Binds two molecules of 5-aminolevulinate per subunit, each at a distinct site, and catalyzes their condensation to form porphobilinogen.</text>
</comment>
<evidence type="ECO:0000256" key="1">
    <source>
        <dbReference type="ARBA" id="ARBA00004694"/>
    </source>
</evidence>
<name>A0A0G4J2M3_PLABS</name>
<keyword evidence="16" id="KW-1185">Reference proteome</keyword>
<dbReference type="PRINTS" id="PR00144">
    <property type="entry name" value="DALDHYDRTASE"/>
</dbReference>
<dbReference type="Pfam" id="PF00490">
    <property type="entry name" value="ALAD"/>
    <property type="match status" value="1"/>
</dbReference>
<evidence type="ECO:0000256" key="7">
    <source>
        <dbReference type="ARBA" id="ARBA00023244"/>
    </source>
</evidence>
<dbReference type="InterPro" id="IPR001731">
    <property type="entry name" value="ALAD"/>
</dbReference>
<dbReference type="UniPathway" id="UPA00251">
    <property type="reaction ID" value="UER00318"/>
</dbReference>
<dbReference type="OMA" id="YQMDYAN"/>
<evidence type="ECO:0000256" key="8">
    <source>
        <dbReference type="ARBA" id="ARBA00025628"/>
    </source>
</evidence>
<evidence type="ECO:0000313" key="15">
    <source>
        <dbReference type="EMBL" id="SPQ98423.1"/>
    </source>
</evidence>
<feature type="binding site" evidence="11">
    <location>
        <position position="217"/>
    </location>
    <ligand>
        <name>5-aminolevulinate</name>
        <dbReference type="ChEBI" id="CHEBI:356416"/>
        <label>1</label>
    </ligand>
</feature>
<organism evidence="14 16">
    <name type="scientific">Plasmodiophora brassicae</name>
    <name type="common">Clubroot disease agent</name>
    <dbReference type="NCBI Taxonomy" id="37360"/>
    <lineage>
        <taxon>Eukaryota</taxon>
        <taxon>Sar</taxon>
        <taxon>Rhizaria</taxon>
        <taxon>Endomyxa</taxon>
        <taxon>Phytomyxea</taxon>
        <taxon>Plasmodiophorida</taxon>
        <taxon>Plasmodiophoridae</taxon>
        <taxon>Plasmodiophora</taxon>
    </lineage>
</organism>
<evidence type="ECO:0000256" key="4">
    <source>
        <dbReference type="ARBA" id="ARBA00020771"/>
    </source>
</evidence>
<dbReference type="InterPro" id="IPR013785">
    <property type="entry name" value="Aldolase_TIM"/>
</dbReference>
<evidence type="ECO:0000256" key="13">
    <source>
        <dbReference type="RuleBase" id="RU004161"/>
    </source>
</evidence>
<keyword evidence="5" id="KW-0350">Heme biosynthesis</keyword>
<dbReference type="Proteomes" id="UP000290189">
    <property type="component" value="Unassembled WGS sequence"/>
</dbReference>
<dbReference type="GO" id="GO:0006782">
    <property type="term" value="P:protoporphyrinogen IX biosynthetic process"/>
    <property type="evidence" value="ECO:0007669"/>
    <property type="project" value="UniProtKB-UniPathway"/>
</dbReference>
<comment type="catalytic activity">
    <reaction evidence="9 12">
        <text>2 5-aminolevulinate = porphobilinogen + 2 H2O + H(+)</text>
        <dbReference type="Rhea" id="RHEA:24064"/>
        <dbReference type="ChEBI" id="CHEBI:15377"/>
        <dbReference type="ChEBI" id="CHEBI:15378"/>
        <dbReference type="ChEBI" id="CHEBI:58126"/>
        <dbReference type="ChEBI" id="CHEBI:356416"/>
        <dbReference type="EC" id="4.2.1.24"/>
    </reaction>
</comment>
<gene>
    <name evidence="14" type="ORF">PBRA_008742</name>
    <name evidence="15" type="ORF">PLBR_LOCUS5638</name>
</gene>
<evidence type="ECO:0000256" key="12">
    <source>
        <dbReference type="RuleBase" id="RU000515"/>
    </source>
</evidence>
<evidence type="ECO:0000256" key="11">
    <source>
        <dbReference type="PIRSR" id="PIRSR001415-2"/>
    </source>
</evidence>
<proteinExistence type="inferred from homology"/>
<dbReference type="SMART" id="SM01004">
    <property type="entry name" value="ALAD"/>
    <property type="match status" value="1"/>
</dbReference>
<dbReference type="InterPro" id="IPR030656">
    <property type="entry name" value="ALAD_AS"/>
</dbReference>
<evidence type="ECO:0000256" key="2">
    <source>
        <dbReference type="ARBA" id="ARBA00008055"/>
    </source>
</evidence>
<sequence length="340" mass="35748">MAGGGGGAGAGIHAGYAAGPVFRAWQQPFVDVRPEDLVMPVFVTDADPRACQAVESLPGVNRYGVDALIDALHPLVDIGLRSVIVFGVVSSSQHKDAFASAATDPKGPAAVAIRQLKRAFPDLVVIADVCMCPYADHGHCGVIDADGRVDVESSVARLAQIALFYAQCGADVVAPSDMMDGRVHAIKDALRRDGFGSRVPVLSYSAKFASCFYGPFRDAAKSAPSKGDRSGYQLPPGSTGLALRAVARDIAEGADFVMVKPAGPYLDVISAVRQRCEVPVFAYQVSGEYAMLRHAASAGAVDLRQAALESLIALKRAGATVIITYFTPDILSWLRDARAA</sequence>
<keyword evidence="6 12" id="KW-0456">Lyase</keyword>